<dbReference type="EMBL" id="CAUJNA010002324">
    <property type="protein sequence ID" value="CAJ1392344.1"/>
    <property type="molecule type" value="Genomic_DNA"/>
</dbReference>
<feature type="region of interest" description="Disordered" evidence="1">
    <location>
        <begin position="1"/>
        <end position="135"/>
    </location>
</feature>
<gene>
    <name evidence="2" type="ORF">EVOR1521_LOCUS17466</name>
</gene>
<feature type="compositionally biased region" description="Basic and acidic residues" evidence="1">
    <location>
        <begin position="113"/>
        <end position="128"/>
    </location>
</feature>
<accession>A0AA36IT02</accession>
<feature type="compositionally biased region" description="Low complexity" evidence="1">
    <location>
        <begin position="70"/>
        <end position="88"/>
    </location>
</feature>
<sequence length="151" mass="16259">MANGLPDRELPAPPQLRPPRPQGARPQPHLQGLQGLARLREASDAQEERGYPQARTAAGRARETASVSGATSPPDTAPSSASTRTPSPGVSRPGSGRFSDGQVAPPIRWKWQPSDRERRLRDRGEGAGHLKGRRANLAKIREIQGLADGRE</sequence>
<proteinExistence type="predicted"/>
<comment type="caution">
    <text evidence="2">The sequence shown here is derived from an EMBL/GenBank/DDBJ whole genome shotgun (WGS) entry which is preliminary data.</text>
</comment>
<feature type="compositionally biased region" description="Pro residues" evidence="1">
    <location>
        <begin position="11"/>
        <end position="21"/>
    </location>
</feature>
<evidence type="ECO:0000313" key="2">
    <source>
        <dbReference type="EMBL" id="CAJ1392344.1"/>
    </source>
</evidence>
<name>A0AA36IT02_9DINO</name>
<evidence type="ECO:0000313" key="3">
    <source>
        <dbReference type="Proteomes" id="UP001178507"/>
    </source>
</evidence>
<dbReference type="Proteomes" id="UP001178507">
    <property type="component" value="Unassembled WGS sequence"/>
</dbReference>
<protein>
    <submittedName>
        <fullName evidence="2">Uncharacterized protein</fullName>
    </submittedName>
</protein>
<keyword evidence="3" id="KW-1185">Reference proteome</keyword>
<feature type="compositionally biased region" description="Basic and acidic residues" evidence="1">
    <location>
        <begin position="1"/>
        <end position="10"/>
    </location>
</feature>
<dbReference type="AlphaFoldDB" id="A0AA36IT02"/>
<organism evidence="2 3">
    <name type="scientific">Effrenium voratum</name>
    <dbReference type="NCBI Taxonomy" id="2562239"/>
    <lineage>
        <taxon>Eukaryota</taxon>
        <taxon>Sar</taxon>
        <taxon>Alveolata</taxon>
        <taxon>Dinophyceae</taxon>
        <taxon>Suessiales</taxon>
        <taxon>Symbiodiniaceae</taxon>
        <taxon>Effrenium</taxon>
    </lineage>
</organism>
<feature type="compositionally biased region" description="Basic and acidic residues" evidence="1">
    <location>
        <begin position="38"/>
        <end position="50"/>
    </location>
</feature>
<evidence type="ECO:0000256" key="1">
    <source>
        <dbReference type="SAM" id="MobiDB-lite"/>
    </source>
</evidence>
<reference evidence="2" key="1">
    <citation type="submission" date="2023-08" db="EMBL/GenBank/DDBJ databases">
        <authorList>
            <person name="Chen Y."/>
            <person name="Shah S."/>
            <person name="Dougan E. K."/>
            <person name="Thang M."/>
            <person name="Chan C."/>
        </authorList>
    </citation>
    <scope>NUCLEOTIDE SEQUENCE</scope>
</reference>